<keyword evidence="2" id="KW-1185">Reference proteome</keyword>
<proteinExistence type="predicted"/>
<dbReference type="Proteomes" id="UP000198552">
    <property type="component" value="Unassembled WGS sequence"/>
</dbReference>
<dbReference type="EMBL" id="FNHP01000007">
    <property type="protein sequence ID" value="SDM52777.1"/>
    <property type="molecule type" value="Genomic_DNA"/>
</dbReference>
<dbReference type="STRING" id="1527607.SAMN05428957_10775"/>
<protein>
    <submittedName>
        <fullName evidence="1">Uncharacterized protein</fullName>
    </submittedName>
</protein>
<dbReference type="AlphaFoldDB" id="A0A1G9TYJ3"/>
<evidence type="ECO:0000313" key="1">
    <source>
        <dbReference type="EMBL" id="SDM52777.1"/>
    </source>
</evidence>
<organism evidence="1 2">
    <name type="scientific">Oryzisolibacter propanilivorax</name>
    <dbReference type="NCBI Taxonomy" id="1527607"/>
    <lineage>
        <taxon>Bacteria</taxon>
        <taxon>Pseudomonadati</taxon>
        <taxon>Pseudomonadota</taxon>
        <taxon>Betaproteobacteria</taxon>
        <taxon>Burkholderiales</taxon>
        <taxon>Comamonadaceae</taxon>
        <taxon>Oryzisolibacter</taxon>
    </lineage>
</organism>
<dbReference type="RefSeq" id="WP_091570765.1">
    <property type="nucleotide sequence ID" value="NZ_FNHP01000007.1"/>
</dbReference>
<evidence type="ECO:0000313" key="2">
    <source>
        <dbReference type="Proteomes" id="UP000198552"/>
    </source>
</evidence>
<sequence length="204" mass="21915">MSTTTHNAAPEAAPAKPCPPPVPSACASCAHATSALPRDWHALDFFDRRAVAGQAFHRLHCTALPDAEKPCLKPPQALAEKAPAATETVALPTVQQAVQLALLTVRHSLRHAHRLIREDFDGDEATAPHASILELVLEHLDGIAAAAPTSWDDVDGLWWRAYEAVRLVARTLDKGDCTAQRYLDGALTEFEALAGAVELLEDTP</sequence>
<name>A0A1G9TYJ3_9BURK</name>
<reference evidence="2" key="1">
    <citation type="submission" date="2016-10" db="EMBL/GenBank/DDBJ databases">
        <authorList>
            <person name="Varghese N."/>
            <person name="Submissions S."/>
        </authorList>
    </citation>
    <scope>NUCLEOTIDE SEQUENCE [LARGE SCALE GENOMIC DNA]</scope>
    <source>
        <strain evidence="2">EPL6</strain>
    </source>
</reference>
<gene>
    <name evidence="1" type="ORF">SAMN05428957_10775</name>
</gene>
<accession>A0A1G9TYJ3</accession>